<evidence type="ECO:0000256" key="1">
    <source>
        <dbReference type="SAM" id="Phobius"/>
    </source>
</evidence>
<keyword evidence="1" id="KW-0472">Membrane</keyword>
<reference evidence="2 3" key="2">
    <citation type="journal article" date="1998" name="Adv. Virus Res.">
        <title>Viruses in marine brown algae.</title>
        <authorList>
            <person name="Muller D.G."/>
            <person name="Kapp M."/>
            <person name="Knippers R."/>
        </authorList>
    </citation>
    <scope>NUCLEOTIDE SEQUENCE [LARGE SCALE GENOMIC DNA]</scope>
    <source>
        <strain evidence="3">Isolate New Zealand/Kaikoura/1988</strain>
    </source>
</reference>
<evidence type="ECO:0000313" key="2">
    <source>
        <dbReference type="EMBL" id="AAK14450.1"/>
    </source>
</evidence>
<reference evidence="2 3" key="1">
    <citation type="journal article" date="1995" name="Virology">
        <title>Coat protein of the Ectocarpus siliculosus virus.</title>
        <authorList>
            <person name="Klein M."/>
            <person name="Lanka S.T."/>
            <person name="Knippers R."/>
            <person name="Muller D.G."/>
        </authorList>
    </citation>
    <scope>NUCLEOTIDE SEQUENCE [LARGE SCALE GENOMIC DNA]</scope>
    <source>
        <strain evidence="3">Isolate New Zealand/Kaikoura/1988</strain>
    </source>
</reference>
<protein>
    <submittedName>
        <fullName evidence="2">EsV-1-24</fullName>
    </submittedName>
</protein>
<proteinExistence type="predicted"/>
<dbReference type="KEGG" id="vg:920769"/>
<keyword evidence="1" id="KW-0812">Transmembrane</keyword>
<organismHost>
    <name type="scientific">Ectocarpus siliculosus</name>
    <name type="common">Brown alga</name>
    <name type="synonym">Conferva siliculosa</name>
    <dbReference type="NCBI Taxonomy" id="2880"/>
</organismHost>
<feature type="transmembrane region" description="Helical" evidence="1">
    <location>
        <begin position="465"/>
        <end position="488"/>
    </location>
</feature>
<dbReference type="Proteomes" id="UP000000864">
    <property type="component" value="Segment"/>
</dbReference>
<reference evidence="2 3" key="3">
    <citation type="journal article" date="2000" name="Virology">
        <title>Characterization and immunolocalization of major structural proteins in the brown algal virus EsV-1.</title>
        <authorList>
            <person name="Delaroque N."/>
            <person name="Wolf S."/>
            <person name="Muller D.G."/>
            <person name="Knippers R."/>
        </authorList>
    </citation>
    <scope>NUCLEOTIDE SEQUENCE [LARGE SCALE GENOMIC DNA]</scope>
    <source>
        <strain evidence="3">Isolate New Zealand/Kaikoura/1988</strain>
    </source>
</reference>
<keyword evidence="1" id="KW-1133">Transmembrane helix</keyword>
<keyword evidence="3" id="KW-1185">Reference proteome</keyword>
<feature type="transmembrane region" description="Helical" evidence="1">
    <location>
        <begin position="404"/>
        <end position="425"/>
    </location>
</feature>
<feature type="transmembrane region" description="Helical" evidence="1">
    <location>
        <begin position="122"/>
        <end position="143"/>
    </location>
</feature>
<name>Q8QNN7_ESV1K</name>
<gene>
    <name evidence="2" type="primary">ORF 24</name>
</gene>
<accession>Q8QNN7</accession>
<sequence length="489" mass="56426">MIESSDLHKFPYPNSLRKKSTAQEVCTGRIHLVIMVLDDVLHDRQRRYVGSGVSIPSGNVVCHLRHGHRSLAFTKCLDHSAKNVFKVVRYPVSSIGFRVSVCAGLRRCCLHFLVFIEFPRPRLLIILLLLYPLLLLLLLYLLLFHRIFGGRKQNAPSFLLFHRISGGMQQHFPIFLLFHRTAWGRQKALGFFFFLRISGGSQDDEMFALHYARYLRVFPGVRETRTPSTMSRWTDGLKHTRLDHELATFRQAVRIFQQVPHHLERSVALPQYFAACLVGDDRFGEKELHCFASPHRWPLIQWTTVDALGASRCLPHAFGVHVEIQKQMVQRPLMVRSLDRSCSASLHLREGEYFWHHFLSLFRFSCTLLCPNCFFDFVVDIGDERRVVVVFHTSRYVSEDLWELFYPTVLLFGLFCIDVFFSRLVRAFPPLGALLPLVRAFPPLDPLRDLLPLVRAFPPPDPLRALLPLLTPLTLLLFRGVLGSCLSFP</sequence>
<evidence type="ECO:0000313" key="3">
    <source>
        <dbReference type="Proteomes" id="UP000000864"/>
    </source>
</evidence>
<organism evidence="2 3">
    <name type="scientific">Ectocarpus siliculosus virus 1 (isolate New Zealand/Kaikoura/1988)</name>
    <name type="common">EsV-1</name>
    <dbReference type="NCBI Taxonomy" id="654926"/>
    <lineage>
        <taxon>Viruses</taxon>
        <taxon>Varidnaviria</taxon>
        <taxon>Bamfordvirae</taxon>
        <taxon>Nucleocytoviricota</taxon>
        <taxon>Megaviricetes</taxon>
        <taxon>Algavirales</taxon>
        <taxon>Phycodnaviridae</taxon>
        <taxon>Phaeovirus</taxon>
        <taxon>Phaeovirus unasiliculosus</taxon>
        <taxon>Ectocarpus siliculosus virus 1</taxon>
    </lineage>
</organism>
<reference evidence="2 3" key="4">
    <citation type="journal article" date="2000" name="Virology">
        <title>The brown algal virus EsV-1 particle contains a putative hybrid histidine kinase.</title>
        <authorList>
            <person name="Delaroque N."/>
            <person name="Wolf S."/>
            <person name="Muller D.G."/>
            <person name="Knippers R."/>
        </authorList>
    </citation>
    <scope>NUCLEOTIDE SEQUENCE [LARGE SCALE GENOMIC DNA]</scope>
    <source>
        <strain evidence="3">Isolate New Zealand/Kaikoura/1988</strain>
    </source>
</reference>
<dbReference type="EMBL" id="AF204951">
    <property type="protein sequence ID" value="AAK14450.1"/>
    <property type="molecule type" value="Genomic_DNA"/>
</dbReference>